<proteinExistence type="predicted"/>
<dbReference type="EC" id="6.3.4.19" evidence="1"/>
<dbReference type="PANTHER" id="PTHR43033">
    <property type="entry name" value="TRNA(ILE)-LYSIDINE SYNTHASE-RELATED"/>
    <property type="match status" value="1"/>
</dbReference>
<dbReference type="GO" id="GO:0005524">
    <property type="term" value="F:ATP binding"/>
    <property type="evidence" value="ECO:0007669"/>
    <property type="project" value="UniProtKB-KW"/>
</dbReference>
<dbReference type="AlphaFoldDB" id="A0A9D1VCH1"/>
<sequence length="190" mass="20682">MGLSLAPECLPALRGSSVMLGLSGGRDSVALLHLLLEQGVAVQACHVHHGIRGAAADADEEFCAQLCARLGLRLQRLRVDVPAEVRASRESPETAARRLRRAALVSAARRAGCTAIALAHHADDQAETALFRLARGAAGWRGMQAVSRAENLTWLRPLLHCRRREITDWLCERGLEWREDATNGELDAAR</sequence>
<keyword evidence="5" id="KW-0067">ATP-binding</keyword>
<reference evidence="8" key="1">
    <citation type="journal article" date="2021" name="PeerJ">
        <title>Extensive microbial diversity within the chicken gut microbiome revealed by metagenomics and culture.</title>
        <authorList>
            <person name="Gilroy R."/>
            <person name="Ravi A."/>
            <person name="Getino M."/>
            <person name="Pursley I."/>
            <person name="Horton D.L."/>
            <person name="Alikhan N.F."/>
            <person name="Baker D."/>
            <person name="Gharbi K."/>
            <person name="Hall N."/>
            <person name="Watson M."/>
            <person name="Adriaenssens E.M."/>
            <person name="Foster-Nyarko E."/>
            <person name="Jarju S."/>
            <person name="Secka A."/>
            <person name="Antonio M."/>
            <person name="Oren A."/>
            <person name="Chaudhuri R.R."/>
            <person name="La Ragione R."/>
            <person name="Hildebrand F."/>
            <person name="Pallen M.J."/>
        </authorList>
    </citation>
    <scope>NUCLEOTIDE SEQUENCE</scope>
    <source>
        <strain evidence="8">14975</strain>
    </source>
</reference>
<dbReference type="Pfam" id="PF01171">
    <property type="entry name" value="ATP_bind_3"/>
    <property type="match status" value="1"/>
</dbReference>
<evidence type="ECO:0000256" key="2">
    <source>
        <dbReference type="ARBA" id="ARBA00022598"/>
    </source>
</evidence>
<comment type="catalytic activity">
    <reaction evidence="6">
        <text>cytidine(34) in tRNA(Ile2) + L-lysine + ATP = lysidine(34) in tRNA(Ile2) + AMP + diphosphate + H(+)</text>
        <dbReference type="Rhea" id="RHEA:43744"/>
        <dbReference type="Rhea" id="RHEA-COMP:10625"/>
        <dbReference type="Rhea" id="RHEA-COMP:10670"/>
        <dbReference type="ChEBI" id="CHEBI:15378"/>
        <dbReference type="ChEBI" id="CHEBI:30616"/>
        <dbReference type="ChEBI" id="CHEBI:32551"/>
        <dbReference type="ChEBI" id="CHEBI:33019"/>
        <dbReference type="ChEBI" id="CHEBI:82748"/>
        <dbReference type="ChEBI" id="CHEBI:83665"/>
        <dbReference type="ChEBI" id="CHEBI:456215"/>
        <dbReference type="EC" id="6.3.4.19"/>
    </reaction>
</comment>
<keyword evidence="4" id="KW-0547">Nucleotide-binding</keyword>
<evidence type="ECO:0000256" key="5">
    <source>
        <dbReference type="ARBA" id="ARBA00022840"/>
    </source>
</evidence>
<accession>A0A9D1VCH1</accession>
<dbReference type="CDD" id="cd01992">
    <property type="entry name" value="TilS_N"/>
    <property type="match status" value="1"/>
</dbReference>
<protein>
    <recommendedName>
        <fullName evidence="1">tRNA(Ile)-lysidine synthetase</fullName>
        <ecNumber evidence="1">6.3.4.19</ecNumber>
    </recommendedName>
</protein>
<dbReference type="GO" id="GO:0008033">
    <property type="term" value="P:tRNA processing"/>
    <property type="evidence" value="ECO:0007669"/>
    <property type="project" value="UniProtKB-KW"/>
</dbReference>
<evidence type="ECO:0000256" key="4">
    <source>
        <dbReference type="ARBA" id="ARBA00022741"/>
    </source>
</evidence>
<evidence type="ECO:0000313" key="9">
    <source>
        <dbReference type="Proteomes" id="UP000823964"/>
    </source>
</evidence>
<feature type="non-terminal residue" evidence="8">
    <location>
        <position position="190"/>
    </location>
</feature>
<keyword evidence="2 8" id="KW-0436">Ligase</keyword>
<dbReference type="EMBL" id="DXFQ01000122">
    <property type="protein sequence ID" value="HIX20260.1"/>
    <property type="molecule type" value="Genomic_DNA"/>
</dbReference>
<feature type="domain" description="tRNA(Ile)-lysidine/2-thiocytidine synthase N-terminal" evidence="7">
    <location>
        <begin position="18"/>
        <end position="186"/>
    </location>
</feature>
<dbReference type="GO" id="GO:0032267">
    <property type="term" value="F:tRNA(Ile)-lysidine synthase activity"/>
    <property type="evidence" value="ECO:0007669"/>
    <property type="project" value="UniProtKB-EC"/>
</dbReference>
<dbReference type="InterPro" id="IPR014729">
    <property type="entry name" value="Rossmann-like_a/b/a_fold"/>
</dbReference>
<keyword evidence="3" id="KW-0819">tRNA processing</keyword>
<dbReference type="PANTHER" id="PTHR43033:SF1">
    <property type="entry name" value="TRNA(ILE)-LYSIDINE SYNTHASE-RELATED"/>
    <property type="match status" value="1"/>
</dbReference>
<dbReference type="SUPFAM" id="SSF52402">
    <property type="entry name" value="Adenine nucleotide alpha hydrolases-like"/>
    <property type="match status" value="1"/>
</dbReference>
<dbReference type="NCBIfam" id="TIGR02432">
    <property type="entry name" value="lysidine_TilS_N"/>
    <property type="match status" value="1"/>
</dbReference>
<dbReference type="InterPro" id="IPR011063">
    <property type="entry name" value="TilS/TtcA_N"/>
</dbReference>
<name>A0A9D1VCH1_9BACT</name>
<evidence type="ECO:0000259" key="7">
    <source>
        <dbReference type="Pfam" id="PF01171"/>
    </source>
</evidence>
<dbReference type="Gene3D" id="3.40.50.620">
    <property type="entry name" value="HUPs"/>
    <property type="match status" value="1"/>
</dbReference>
<organism evidence="8 9">
    <name type="scientific">Candidatus Akkermansia intestinigallinarum</name>
    <dbReference type="NCBI Taxonomy" id="2838431"/>
    <lineage>
        <taxon>Bacteria</taxon>
        <taxon>Pseudomonadati</taxon>
        <taxon>Verrucomicrobiota</taxon>
        <taxon>Verrucomicrobiia</taxon>
        <taxon>Verrucomicrobiales</taxon>
        <taxon>Akkermansiaceae</taxon>
        <taxon>Akkermansia</taxon>
    </lineage>
</organism>
<dbReference type="InterPro" id="IPR012094">
    <property type="entry name" value="tRNA_Ile_lys_synt"/>
</dbReference>
<gene>
    <name evidence="8" type="primary">tilS</name>
    <name evidence="8" type="ORF">H9862_06650</name>
</gene>
<comment type="caution">
    <text evidence="8">The sequence shown here is derived from an EMBL/GenBank/DDBJ whole genome shotgun (WGS) entry which is preliminary data.</text>
</comment>
<dbReference type="InterPro" id="IPR012795">
    <property type="entry name" value="tRNA_Ile_lys_synt_N"/>
</dbReference>
<dbReference type="Proteomes" id="UP000823964">
    <property type="component" value="Unassembled WGS sequence"/>
</dbReference>
<evidence type="ECO:0000256" key="3">
    <source>
        <dbReference type="ARBA" id="ARBA00022694"/>
    </source>
</evidence>
<evidence type="ECO:0000256" key="6">
    <source>
        <dbReference type="ARBA" id="ARBA00048539"/>
    </source>
</evidence>
<evidence type="ECO:0000313" key="8">
    <source>
        <dbReference type="EMBL" id="HIX20260.1"/>
    </source>
</evidence>
<reference evidence="8" key="2">
    <citation type="submission" date="2021-04" db="EMBL/GenBank/DDBJ databases">
        <authorList>
            <person name="Gilroy R."/>
        </authorList>
    </citation>
    <scope>NUCLEOTIDE SEQUENCE</scope>
    <source>
        <strain evidence="8">14975</strain>
    </source>
</reference>
<evidence type="ECO:0000256" key="1">
    <source>
        <dbReference type="ARBA" id="ARBA00013267"/>
    </source>
</evidence>